<protein>
    <submittedName>
        <fullName evidence="5">SDR family oxidoreductase</fullName>
    </submittedName>
</protein>
<dbReference type="PANTHER" id="PTHR44085">
    <property type="entry name" value="SEPIAPTERIN REDUCTASE"/>
    <property type="match status" value="1"/>
</dbReference>
<dbReference type="EMBL" id="JAKLTN010000001">
    <property type="protein sequence ID" value="MCG2576947.1"/>
    <property type="molecule type" value="Genomic_DNA"/>
</dbReference>
<comment type="subcellular location">
    <subcellularLocation>
        <location evidence="1">Cytoplasm</location>
    </subcellularLocation>
</comment>
<evidence type="ECO:0000313" key="5">
    <source>
        <dbReference type="EMBL" id="MCG2576947.1"/>
    </source>
</evidence>
<sequence length="243" mass="25467">MKAIVTGHTRGLGQAMAAALLGRGIPVLGLARSECPELAGQFPELLQQAMVDLADPDALGAWLNGDVLDTYLAGTTSLLLINNAGMLGPVAPLGRQEGDALVHAVNLNVTAPLLLSDALARQYPGPLRIAHISSGAGRSAFAGWSIYGASKAALDHHARCAAADCLSRLRICSIAPGVIDTDMQATIRRTPAEDFPLLDRFLALKHQGELASPADAAERMVRHLLSEDFGKEAVADLRSLPTA</sequence>
<dbReference type="Gene3D" id="3.40.50.720">
    <property type="entry name" value="NAD(P)-binding Rossmann-like Domain"/>
    <property type="match status" value="1"/>
</dbReference>
<keyword evidence="3" id="KW-0521">NADP</keyword>
<accession>A0ABS9K1A1</accession>
<keyword evidence="6" id="KW-1185">Reference proteome</keyword>
<dbReference type="Proteomes" id="UP001165384">
    <property type="component" value="Unassembled WGS sequence"/>
</dbReference>
<keyword evidence="4" id="KW-0560">Oxidoreductase</keyword>
<reference evidence="5" key="1">
    <citation type="submission" date="2022-01" db="EMBL/GenBank/DDBJ databases">
        <authorList>
            <person name="Jo J.-H."/>
            <person name="Im W.-T."/>
        </authorList>
    </citation>
    <scope>NUCLEOTIDE SEQUENCE</scope>
    <source>
        <strain evidence="5">XY25</strain>
    </source>
</reference>
<dbReference type="SUPFAM" id="SSF51735">
    <property type="entry name" value="NAD(P)-binding Rossmann-fold domains"/>
    <property type="match status" value="1"/>
</dbReference>
<gene>
    <name evidence="5" type="ORF">LZ012_08060</name>
</gene>
<dbReference type="NCBIfam" id="NF005436">
    <property type="entry name" value="PRK07023.1"/>
    <property type="match status" value="1"/>
</dbReference>
<name>A0ABS9K1A1_9RHOO</name>
<comment type="caution">
    <text evidence="5">The sequence shown here is derived from an EMBL/GenBank/DDBJ whole genome shotgun (WGS) entry which is preliminary data.</text>
</comment>
<dbReference type="Pfam" id="PF00106">
    <property type="entry name" value="adh_short"/>
    <property type="match status" value="1"/>
</dbReference>
<dbReference type="PRINTS" id="PR00081">
    <property type="entry name" value="GDHRDH"/>
</dbReference>
<dbReference type="RefSeq" id="WP_275709398.1">
    <property type="nucleotide sequence ID" value="NZ_JAKLTN010000001.1"/>
</dbReference>
<proteinExistence type="predicted"/>
<dbReference type="PANTHER" id="PTHR44085:SF2">
    <property type="entry name" value="SEPIAPTERIN REDUCTASE"/>
    <property type="match status" value="1"/>
</dbReference>
<dbReference type="InterPro" id="IPR036291">
    <property type="entry name" value="NAD(P)-bd_dom_sf"/>
</dbReference>
<evidence type="ECO:0000256" key="2">
    <source>
        <dbReference type="ARBA" id="ARBA00022490"/>
    </source>
</evidence>
<keyword evidence="2" id="KW-0963">Cytoplasm</keyword>
<dbReference type="InterPro" id="IPR051721">
    <property type="entry name" value="Biopterin_syn/organic_redct"/>
</dbReference>
<organism evidence="5 6">
    <name type="scientific">Dechloromonas hankyongensis</name>
    <dbReference type="NCBI Taxonomy" id="2908002"/>
    <lineage>
        <taxon>Bacteria</taxon>
        <taxon>Pseudomonadati</taxon>
        <taxon>Pseudomonadota</taxon>
        <taxon>Betaproteobacteria</taxon>
        <taxon>Rhodocyclales</taxon>
        <taxon>Azonexaceae</taxon>
        <taxon>Dechloromonas</taxon>
    </lineage>
</organism>
<evidence type="ECO:0000256" key="1">
    <source>
        <dbReference type="ARBA" id="ARBA00004496"/>
    </source>
</evidence>
<evidence type="ECO:0000256" key="4">
    <source>
        <dbReference type="ARBA" id="ARBA00023002"/>
    </source>
</evidence>
<evidence type="ECO:0000256" key="3">
    <source>
        <dbReference type="ARBA" id="ARBA00022857"/>
    </source>
</evidence>
<evidence type="ECO:0000313" key="6">
    <source>
        <dbReference type="Proteomes" id="UP001165384"/>
    </source>
</evidence>
<dbReference type="InterPro" id="IPR002347">
    <property type="entry name" value="SDR_fam"/>
</dbReference>